<comment type="caution">
    <text evidence="2">The sequence shown here is derived from an EMBL/GenBank/DDBJ whole genome shotgun (WGS) entry which is preliminary data.</text>
</comment>
<reference evidence="2 3" key="2">
    <citation type="submission" date="2018-08" db="EMBL/GenBank/DDBJ databases">
        <title>The draft genome of Acinetobacter sichuanensis strain WCHAc060041.</title>
        <authorList>
            <person name="Qin J."/>
            <person name="Feng Y."/>
            <person name="Zong Z."/>
        </authorList>
    </citation>
    <scope>NUCLEOTIDE SEQUENCE [LARGE SCALE GENOMIC DNA]</scope>
    <source>
        <strain evidence="2 3">WCHAc060041</strain>
    </source>
</reference>
<dbReference type="Proteomes" id="UP000240957">
    <property type="component" value="Unassembled WGS sequence"/>
</dbReference>
<dbReference type="RefSeq" id="WP_107006486.1">
    <property type="nucleotide sequence ID" value="NZ_JBHRSF010000071.1"/>
</dbReference>
<dbReference type="EMBL" id="PYIX02000001">
    <property type="protein sequence ID" value="RFC85440.1"/>
    <property type="molecule type" value="Genomic_DNA"/>
</dbReference>
<dbReference type="AlphaFoldDB" id="A0A371YVC2"/>
<dbReference type="Proteomes" id="UP001595455">
    <property type="component" value="Unassembled WGS sequence"/>
</dbReference>
<reference evidence="1" key="1">
    <citation type="journal article" date="2014" name="Int. J. Syst. Evol. Microbiol.">
        <title>Complete genome of a new Firmicutes species belonging to the dominant human colonic microbiota ('Ruminococcus bicirculans') reveals two chromosomes and a selective capacity to utilize plant glucans.</title>
        <authorList>
            <consortium name="NISC Comparative Sequencing Program"/>
            <person name="Wegmann U."/>
            <person name="Louis P."/>
            <person name="Goesmann A."/>
            <person name="Henrissat B."/>
            <person name="Duncan S.H."/>
            <person name="Flint H.J."/>
        </authorList>
    </citation>
    <scope>NUCLEOTIDE SEQUENCE</scope>
    <source>
        <strain evidence="1">KCTC 62575</strain>
    </source>
</reference>
<dbReference type="EMBL" id="JBHRSF010000071">
    <property type="protein sequence ID" value="MFC2996652.1"/>
    <property type="molecule type" value="Genomic_DNA"/>
</dbReference>
<gene>
    <name evidence="1" type="ORF">ACFODO_15555</name>
    <name evidence="2" type="ORF">C9E89_000515</name>
</gene>
<evidence type="ECO:0000313" key="4">
    <source>
        <dbReference type="Proteomes" id="UP001595455"/>
    </source>
</evidence>
<evidence type="ECO:0000313" key="1">
    <source>
        <dbReference type="EMBL" id="MFC2996652.1"/>
    </source>
</evidence>
<proteinExistence type="predicted"/>
<protein>
    <submittedName>
        <fullName evidence="2">Uncharacterized protein</fullName>
    </submittedName>
</protein>
<accession>A0A371YVC2</accession>
<dbReference type="OrthoDB" id="9830000at2"/>
<keyword evidence="4" id="KW-1185">Reference proteome</keyword>
<evidence type="ECO:0000313" key="2">
    <source>
        <dbReference type="EMBL" id="RFC85440.1"/>
    </source>
</evidence>
<organism evidence="2 3">
    <name type="scientific">Acinetobacter sichuanensis</name>
    <dbReference type="NCBI Taxonomy" id="2136183"/>
    <lineage>
        <taxon>Bacteria</taxon>
        <taxon>Pseudomonadati</taxon>
        <taxon>Pseudomonadota</taxon>
        <taxon>Gammaproteobacteria</taxon>
        <taxon>Moraxellales</taxon>
        <taxon>Moraxellaceae</taxon>
        <taxon>Acinetobacter</taxon>
    </lineage>
</organism>
<evidence type="ECO:0000313" key="3">
    <source>
        <dbReference type="Proteomes" id="UP000240957"/>
    </source>
</evidence>
<reference evidence="1" key="4">
    <citation type="submission" date="2024-09" db="EMBL/GenBank/DDBJ databases">
        <authorList>
            <person name="Sun Q."/>
            <person name="Mori K."/>
        </authorList>
    </citation>
    <scope>NUCLEOTIDE SEQUENCE</scope>
    <source>
        <strain evidence="1">KCTC 62575</strain>
    </source>
</reference>
<name>A0A371YVC2_9GAMM</name>
<reference evidence="4" key="3">
    <citation type="journal article" date="2019" name="Int. J. Syst. Evol. Microbiol.">
        <title>The Global Catalogue of Microorganisms (GCM) 10K type strain sequencing project: providing services to taxonomists for standard genome sequencing and annotation.</title>
        <authorList>
            <consortium name="The Broad Institute Genomics Platform"/>
            <consortium name="The Broad Institute Genome Sequencing Center for Infectious Disease"/>
            <person name="Wu L."/>
            <person name="Ma J."/>
        </authorList>
    </citation>
    <scope>NUCLEOTIDE SEQUENCE [LARGE SCALE GENOMIC DNA]</scope>
    <source>
        <strain evidence="4">KCTC 62575</strain>
    </source>
</reference>
<sequence>MINEFYKTLISLRVPARWSIAKNNLIQVPLDVINALNEDDLFKITEFYLSYNVFLAEFIWTKQYKVTLWVSSYPRYEHDKIVDLSYEIDLYVINEGITSKKRSQIVFSKVLEIATFEQLQASLNTLMLNTTYGFDACLKKRLFSDLLLDLDPQIVQTDYRQD</sequence>